<keyword evidence="2" id="KW-1185">Reference proteome</keyword>
<accession>A0ACC3YJ05</accession>
<dbReference type="Proteomes" id="UP000805649">
    <property type="component" value="Unassembled WGS sequence"/>
</dbReference>
<organism evidence="1 2">
    <name type="scientific">Colletotrichum truncatum</name>
    <name type="common">Anthracnose fungus</name>
    <name type="synonym">Colletotrichum capsici</name>
    <dbReference type="NCBI Taxonomy" id="5467"/>
    <lineage>
        <taxon>Eukaryota</taxon>
        <taxon>Fungi</taxon>
        <taxon>Dikarya</taxon>
        <taxon>Ascomycota</taxon>
        <taxon>Pezizomycotina</taxon>
        <taxon>Sordariomycetes</taxon>
        <taxon>Hypocreomycetidae</taxon>
        <taxon>Glomerellales</taxon>
        <taxon>Glomerellaceae</taxon>
        <taxon>Colletotrichum</taxon>
        <taxon>Colletotrichum truncatum species complex</taxon>
    </lineage>
</organism>
<proteinExistence type="predicted"/>
<protein>
    <submittedName>
        <fullName evidence="1">Uncharacterized protein</fullName>
    </submittedName>
</protein>
<gene>
    <name evidence="1" type="ORF">CTRU02_213877</name>
</gene>
<reference evidence="1 2" key="1">
    <citation type="journal article" date="2020" name="Phytopathology">
        <title>Genome Sequence Resources of Colletotrichum truncatum, C. plurivorum, C. musicola, and C. sojae: Four Species Pathogenic to Soybean (Glycine max).</title>
        <authorList>
            <person name="Rogerio F."/>
            <person name="Boufleur T.R."/>
            <person name="Ciampi-Guillardi M."/>
            <person name="Sukno S.A."/>
            <person name="Thon M.R."/>
            <person name="Massola Junior N.S."/>
            <person name="Baroncelli R."/>
        </authorList>
    </citation>
    <scope>NUCLEOTIDE SEQUENCE [LARGE SCALE GENOMIC DNA]</scope>
    <source>
        <strain evidence="1 2">CMES1059</strain>
    </source>
</reference>
<dbReference type="EMBL" id="VUJX02000010">
    <property type="protein sequence ID" value="KAL0931142.1"/>
    <property type="molecule type" value="Genomic_DNA"/>
</dbReference>
<name>A0ACC3YJ05_COLTU</name>
<sequence>MDSKDEIEQMPLVAGGGDCGAQARGNRFGIREHGQRWQLLFWLLALELANLFLFLGVPPLINTAKRPGSHPLDDYFELNDFNKTWVFINDETYDPAIISQKEIWDKIYLEYGIVSISTEWAEAHGFRPSAPTPGMTGKSVYQVEAFHNLHCLTRLRELFMSNSTSSADMHSLHCFNRLRQSLMCNADLLLGVTENYEDYGILDTHTCKDFDALAGWAERNKWKGFLEFSLERAKHQGHEQEHNHAGKTARRDGLGWEA</sequence>
<evidence type="ECO:0000313" key="1">
    <source>
        <dbReference type="EMBL" id="KAL0931142.1"/>
    </source>
</evidence>
<comment type="caution">
    <text evidence="1">The sequence shown here is derived from an EMBL/GenBank/DDBJ whole genome shotgun (WGS) entry which is preliminary data.</text>
</comment>
<evidence type="ECO:0000313" key="2">
    <source>
        <dbReference type="Proteomes" id="UP000805649"/>
    </source>
</evidence>